<evidence type="ECO:0000313" key="2">
    <source>
        <dbReference type="EMBL" id="KAJ7636385.1"/>
    </source>
</evidence>
<feature type="region of interest" description="Disordered" evidence="1">
    <location>
        <begin position="35"/>
        <end position="98"/>
    </location>
</feature>
<feature type="region of interest" description="Disordered" evidence="1">
    <location>
        <begin position="110"/>
        <end position="316"/>
    </location>
</feature>
<dbReference type="EMBL" id="JARKIF010000006">
    <property type="protein sequence ID" value="KAJ7636385.1"/>
    <property type="molecule type" value="Genomic_DNA"/>
</dbReference>
<gene>
    <name evidence="2" type="ORF">FB45DRAFT_906536</name>
</gene>
<feature type="compositionally biased region" description="Polar residues" evidence="1">
    <location>
        <begin position="192"/>
        <end position="203"/>
    </location>
</feature>
<evidence type="ECO:0000313" key="3">
    <source>
        <dbReference type="Proteomes" id="UP001221142"/>
    </source>
</evidence>
<organism evidence="2 3">
    <name type="scientific">Roridomyces roridus</name>
    <dbReference type="NCBI Taxonomy" id="1738132"/>
    <lineage>
        <taxon>Eukaryota</taxon>
        <taxon>Fungi</taxon>
        <taxon>Dikarya</taxon>
        <taxon>Basidiomycota</taxon>
        <taxon>Agaricomycotina</taxon>
        <taxon>Agaricomycetes</taxon>
        <taxon>Agaricomycetidae</taxon>
        <taxon>Agaricales</taxon>
        <taxon>Marasmiineae</taxon>
        <taxon>Mycenaceae</taxon>
        <taxon>Roridomyces</taxon>
    </lineage>
</organism>
<reference evidence="2" key="1">
    <citation type="submission" date="2023-03" db="EMBL/GenBank/DDBJ databases">
        <title>Massive genome expansion in bonnet fungi (Mycena s.s.) driven by repeated elements and novel gene families across ecological guilds.</title>
        <authorList>
            <consortium name="Lawrence Berkeley National Laboratory"/>
            <person name="Harder C.B."/>
            <person name="Miyauchi S."/>
            <person name="Viragh M."/>
            <person name="Kuo A."/>
            <person name="Thoen E."/>
            <person name="Andreopoulos B."/>
            <person name="Lu D."/>
            <person name="Skrede I."/>
            <person name="Drula E."/>
            <person name="Henrissat B."/>
            <person name="Morin E."/>
            <person name="Kohler A."/>
            <person name="Barry K."/>
            <person name="LaButti K."/>
            <person name="Morin E."/>
            <person name="Salamov A."/>
            <person name="Lipzen A."/>
            <person name="Mereny Z."/>
            <person name="Hegedus B."/>
            <person name="Baldrian P."/>
            <person name="Stursova M."/>
            <person name="Weitz H."/>
            <person name="Taylor A."/>
            <person name="Grigoriev I.V."/>
            <person name="Nagy L.G."/>
            <person name="Martin F."/>
            <person name="Kauserud H."/>
        </authorList>
    </citation>
    <scope>NUCLEOTIDE SEQUENCE</scope>
    <source>
        <strain evidence="2">9284</strain>
    </source>
</reference>
<comment type="caution">
    <text evidence="2">The sequence shown here is derived from an EMBL/GenBank/DDBJ whole genome shotgun (WGS) entry which is preliminary data.</text>
</comment>
<dbReference type="Proteomes" id="UP001221142">
    <property type="component" value="Unassembled WGS sequence"/>
</dbReference>
<evidence type="ECO:0000256" key="1">
    <source>
        <dbReference type="SAM" id="MobiDB-lite"/>
    </source>
</evidence>
<keyword evidence="3" id="KW-1185">Reference proteome</keyword>
<feature type="compositionally biased region" description="Low complexity" evidence="1">
    <location>
        <begin position="204"/>
        <end position="219"/>
    </location>
</feature>
<sequence>MTASAAAVPPTTHDLDKPQRLRLMRSHRKLSALLGTPPLLLDSTPPPMPNLRCPDIGSAFRDTDVEDEPTSTITLVPAPHPPSPSSTEAKPKSKWRPRRPTLLVRIQSAPASSALPTLKSATHTRSRTADDACTPPLPLDATSTESRRRKIARLTRRLGEPVPPELVFGIPSSAPSPTSRTPTVATKRHRVQSVTSRTTTEKPSLSSISSISSMGSSSGWWDTRSGSSDHEKPSHDSTYSSKHRPSNSISSTRSSVGVTSTTRSMATESPPASPTVFPPSRFATVRRNGSRSKQNQDPIRRSVMTRSEVGWSGGWNADEATVVKELRGLKV</sequence>
<accession>A0AAD7C152</accession>
<feature type="region of interest" description="Disordered" evidence="1">
    <location>
        <begin position="1"/>
        <end position="20"/>
    </location>
</feature>
<protein>
    <submittedName>
        <fullName evidence="2">Uncharacterized protein</fullName>
    </submittedName>
</protein>
<name>A0AAD7C152_9AGAR</name>
<feature type="compositionally biased region" description="Polar residues" evidence="1">
    <location>
        <begin position="110"/>
        <end position="123"/>
    </location>
</feature>
<dbReference type="AlphaFoldDB" id="A0AAD7C152"/>
<feature type="compositionally biased region" description="Basic residues" evidence="1">
    <location>
        <begin position="147"/>
        <end position="156"/>
    </location>
</feature>
<proteinExistence type="predicted"/>
<feature type="compositionally biased region" description="Low complexity" evidence="1">
    <location>
        <begin position="171"/>
        <end position="185"/>
    </location>
</feature>
<feature type="compositionally biased region" description="Low complexity" evidence="1">
    <location>
        <begin position="246"/>
        <end position="264"/>
    </location>
</feature>